<reference evidence="1 2" key="1">
    <citation type="submission" date="2013-09" db="EMBL/GenBank/DDBJ databases">
        <title>Corchorus capsularis genome sequencing.</title>
        <authorList>
            <person name="Alam M."/>
            <person name="Haque M.S."/>
            <person name="Islam M.S."/>
            <person name="Emdad E.M."/>
            <person name="Islam M.M."/>
            <person name="Ahmed B."/>
            <person name="Halim A."/>
            <person name="Hossen Q.M.M."/>
            <person name="Hossain M.Z."/>
            <person name="Ahmed R."/>
            <person name="Khan M.M."/>
            <person name="Islam R."/>
            <person name="Rashid M.M."/>
            <person name="Khan S.A."/>
            <person name="Rahman M.S."/>
            <person name="Alam M."/>
        </authorList>
    </citation>
    <scope>NUCLEOTIDE SEQUENCE [LARGE SCALE GENOMIC DNA]</scope>
    <source>
        <strain evidence="2">cv. CVL-1</strain>
        <tissue evidence="1">Whole seedling</tissue>
    </source>
</reference>
<comment type="caution">
    <text evidence="1">The sequence shown here is derived from an EMBL/GenBank/DDBJ whole genome shotgun (WGS) entry which is preliminary data.</text>
</comment>
<sequence length="236" mass="26550">MGDYPPLPEVIFADELVEVIRILESIVGVKHPQRPSPPLDRVTQKICLLYVGRINEGDSEAANHLMTWLGLEPPKVMDTQQQTGVVNELMVQGLMHSVPRELPLSRDQLPNPRPIRRSAWLAENLGFGRAFDTHVPIAVLCYNARGAANPAFDQTIENLVTQYEPDLLIITETRVSGDKARDIGGKSWIELEGFSEGIWILWDPANVEGDFIHGSRHEMTLKFKVSLNRLLKLQDD</sequence>
<accession>A0A1R3G003</accession>
<evidence type="ECO:0000313" key="1">
    <source>
        <dbReference type="EMBL" id="OMO51421.1"/>
    </source>
</evidence>
<gene>
    <name evidence="1" type="ORF">CCACVL1_29805</name>
</gene>
<dbReference type="EMBL" id="AWWV01015815">
    <property type="protein sequence ID" value="OMO51421.1"/>
    <property type="molecule type" value="Genomic_DNA"/>
</dbReference>
<proteinExistence type="predicted"/>
<dbReference type="AlphaFoldDB" id="A0A1R3G003"/>
<organism evidence="1 2">
    <name type="scientific">Corchorus capsularis</name>
    <name type="common">Jute</name>
    <dbReference type="NCBI Taxonomy" id="210143"/>
    <lineage>
        <taxon>Eukaryota</taxon>
        <taxon>Viridiplantae</taxon>
        <taxon>Streptophyta</taxon>
        <taxon>Embryophyta</taxon>
        <taxon>Tracheophyta</taxon>
        <taxon>Spermatophyta</taxon>
        <taxon>Magnoliopsida</taxon>
        <taxon>eudicotyledons</taxon>
        <taxon>Gunneridae</taxon>
        <taxon>Pentapetalae</taxon>
        <taxon>rosids</taxon>
        <taxon>malvids</taxon>
        <taxon>Malvales</taxon>
        <taxon>Malvaceae</taxon>
        <taxon>Grewioideae</taxon>
        <taxon>Apeibeae</taxon>
        <taxon>Corchorus</taxon>
    </lineage>
</organism>
<dbReference type="OrthoDB" id="1739306at2759"/>
<evidence type="ECO:0008006" key="3">
    <source>
        <dbReference type="Google" id="ProtNLM"/>
    </source>
</evidence>
<dbReference type="STRING" id="210143.A0A1R3G003"/>
<name>A0A1R3G003_COCAP</name>
<dbReference type="Gramene" id="OMO51421">
    <property type="protein sequence ID" value="OMO51421"/>
    <property type="gene ID" value="CCACVL1_29805"/>
</dbReference>
<keyword evidence="2" id="KW-1185">Reference proteome</keyword>
<dbReference type="Proteomes" id="UP000188268">
    <property type="component" value="Unassembled WGS sequence"/>
</dbReference>
<evidence type="ECO:0000313" key="2">
    <source>
        <dbReference type="Proteomes" id="UP000188268"/>
    </source>
</evidence>
<protein>
    <recommendedName>
        <fullName evidence="3">Endonuclease/exonuclease/phosphatase</fullName>
    </recommendedName>
</protein>